<keyword evidence="2" id="KW-1185">Reference proteome</keyword>
<name>A0A162ZE22_9FLAO</name>
<comment type="caution">
    <text evidence="1">The sequence shown here is derived from an EMBL/GenBank/DDBJ whole genome shotgun (WGS) entry which is preliminary data.</text>
</comment>
<evidence type="ECO:0000313" key="1">
    <source>
        <dbReference type="EMBL" id="KZS39741.1"/>
    </source>
</evidence>
<dbReference type="EMBL" id="LQRT01000024">
    <property type="protein sequence ID" value="KZS39741.1"/>
    <property type="molecule type" value="Genomic_DNA"/>
</dbReference>
<accession>A0A162ZE22</accession>
<proteinExistence type="predicted"/>
<sequence length="335" mass="39694">MEPCFTYFPIDVGDIWEFESGLFLDGKTNEQLLASSLEKIRTMTIERGRPSVTYDGSQYSEDMIRYYRSKVERFLNATDLQALVSLGYFVSRDDLYQYGQNIIIKKEDSDFDYWYALKLRQYNLGLKHLKEFLNHHLESSFENNKSEFKEFLELVLLQYEDQFLSTKVAQLTRKFIETTTQVVPEKKENQSPKSIKKRTRAPGIFHSFKLTALQSNPRYFTTRKHEFKELFQDLMDYGFMKGKSSFATFEKLFSNQKIAKNKRLVWVGKKVYLRFFILYLIKNDLVDPVGQDNWLITTQCFVDEDGSDFEIIQLRSARGGVQERMERLESILERF</sequence>
<organism evidence="1 2">
    <name type="scientific">Aquimarina aggregata</name>
    <dbReference type="NCBI Taxonomy" id="1642818"/>
    <lineage>
        <taxon>Bacteria</taxon>
        <taxon>Pseudomonadati</taxon>
        <taxon>Bacteroidota</taxon>
        <taxon>Flavobacteriia</taxon>
        <taxon>Flavobacteriales</taxon>
        <taxon>Flavobacteriaceae</taxon>
        <taxon>Aquimarina</taxon>
    </lineage>
</organism>
<protein>
    <submittedName>
        <fullName evidence="1">Uncharacterized protein</fullName>
    </submittedName>
</protein>
<reference evidence="1 2" key="1">
    <citation type="submission" date="2016-01" db="EMBL/GenBank/DDBJ databases">
        <title>The draft genome sequence of Aquimarina sp. RZW4-3-2.</title>
        <authorList>
            <person name="Wang Y."/>
        </authorList>
    </citation>
    <scope>NUCLEOTIDE SEQUENCE [LARGE SCALE GENOMIC DNA]</scope>
    <source>
        <strain evidence="1 2">RZW4-3-2</strain>
    </source>
</reference>
<dbReference type="AlphaFoldDB" id="A0A162ZE22"/>
<gene>
    <name evidence="1" type="ORF">AWE51_08810</name>
</gene>
<evidence type="ECO:0000313" key="2">
    <source>
        <dbReference type="Proteomes" id="UP000076715"/>
    </source>
</evidence>
<dbReference type="Proteomes" id="UP000076715">
    <property type="component" value="Unassembled WGS sequence"/>
</dbReference>